<dbReference type="Pfam" id="PF13191">
    <property type="entry name" value="AAA_16"/>
    <property type="match status" value="1"/>
</dbReference>
<dbReference type="InterPro" id="IPR027417">
    <property type="entry name" value="P-loop_NTPase"/>
</dbReference>
<evidence type="ECO:0000313" key="4">
    <source>
        <dbReference type="EMBL" id="QBD74725.1"/>
    </source>
</evidence>
<dbReference type="SUPFAM" id="SSF55073">
    <property type="entry name" value="Nucleotide cyclase"/>
    <property type="match status" value="1"/>
</dbReference>
<dbReference type="PANTHER" id="PTHR16305">
    <property type="entry name" value="TESTICULAR SOLUBLE ADENYLYL CYCLASE"/>
    <property type="match status" value="1"/>
</dbReference>
<evidence type="ECO:0000259" key="3">
    <source>
        <dbReference type="PROSITE" id="PS50125"/>
    </source>
</evidence>
<keyword evidence="1" id="KW-0547">Nucleotide-binding</keyword>
<dbReference type="Gene3D" id="3.30.70.1230">
    <property type="entry name" value="Nucleotide cyclase"/>
    <property type="match status" value="1"/>
</dbReference>
<dbReference type="Pfam" id="PF00211">
    <property type="entry name" value="Guanylate_cyc"/>
    <property type="match status" value="1"/>
</dbReference>
<keyword evidence="2" id="KW-0067">ATP-binding</keyword>
<dbReference type="PANTHER" id="PTHR16305:SF28">
    <property type="entry name" value="GUANYLATE CYCLASE DOMAIN-CONTAINING PROTEIN"/>
    <property type="match status" value="1"/>
</dbReference>
<dbReference type="InterPro" id="IPR001054">
    <property type="entry name" value="A/G_cyclase"/>
</dbReference>
<dbReference type="OrthoDB" id="134626at2"/>
<dbReference type="InterPro" id="IPR029787">
    <property type="entry name" value="Nucleotide_cyclase"/>
</dbReference>
<dbReference type="AlphaFoldDB" id="A0A4P6JI46"/>
<evidence type="ECO:0000313" key="5">
    <source>
        <dbReference type="Proteomes" id="UP000290365"/>
    </source>
</evidence>
<dbReference type="RefSeq" id="WP_129885324.1">
    <property type="nucleotide sequence ID" value="NZ_CP035758.1"/>
</dbReference>
<dbReference type="GO" id="GO:0035556">
    <property type="term" value="P:intracellular signal transduction"/>
    <property type="evidence" value="ECO:0007669"/>
    <property type="project" value="InterPro"/>
</dbReference>
<protein>
    <submittedName>
        <fullName evidence="4">Adenylate/guanylate cyclase domain-containing protein</fullName>
    </submittedName>
</protein>
<evidence type="ECO:0000256" key="2">
    <source>
        <dbReference type="ARBA" id="ARBA00022840"/>
    </source>
</evidence>
<gene>
    <name evidence="4" type="ORF">EPA93_01450</name>
</gene>
<name>A0A4P6JI46_KTERU</name>
<proteinExistence type="predicted"/>
<keyword evidence="5" id="KW-1185">Reference proteome</keyword>
<dbReference type="Proteomes" id="UP000290365">
    <property type="component" value="Chromosome"/>
</dbReference>
<dbReference type="InterPro" id="IPR041664">
    <property type="entry name" value="AAA_16"/>
</dbReference>
<dbReference type="GO" id="GO:0009190">
    <property type="term" value="P:cyclic nucleotide biosynthetic process"/>
    <property type="evidence" value="ECO:0007669"/>
    <property type="project" value="InterPro"/>
</dbReference>
<dbReference type="GO" id="GO:0004016">
    <property type="term" value="F:adenylate cyclase activity"/>
    <property type="evidence" value="ECO:0007669"/>
    <property type="project" value="UniProtKB-ARBA"/>
</dbReference>
<feature type="domain" description="Guanylate cyclase" evidence="3">
    <location>
        <begin position="9"/>
        <end position="134"/>
    </location>
</feature>
<sequence>MPEERKLVTILFADVTGSTALGDILDPEDVRALMSRYYTHARRVVTEHGGTLEKFIGDAVMAVFGLTLAHSDDAERGLAAALALHAAIASDSILASSFQLRIGVNTGEVVATSEADRDDFLITGDAVNVAARLQQHAAPGETLVGERTMYASNTAFLFAEQRIIEVKGKRQPLHVFPLSGPRQTRQVVRPVLVGRSADLLQLSVLQTRVLQEHISQLISIIAPAGTGKSRLLEEFLNSLNPADGFQIATVRSLPYGQTLTYWPLRTLLTSFVGEEITRMRVIDLFRQGGHDPERAIHLADSVLTGLGIQKESHIDREDIFDGWRLLIEIVARQAPRIIVFEDLHWASESLLDLVTYILNMPIQAPILFITLSRPELLDRCPRWGGGRQNFSSLTLQPLTSTQTYTLIQQLMPRISTETCDILVERSGGNPFFAIELVHSICERPECDAPVTGSMLPDTVHAVVQARLDQLSALERTVVQVASIPLRSFRRDMLLALMEGTNQQEIDRALAGLLARDFIVSKGGEAGTYTFRHILINNVAYGTLARAERIRLHSKLATWLEKTTGGCDDSAELLAYHFYEAVRLARQSAIPIALPIEPARAIRYLKCAGELAAHIGNFSEARTYLQNAIDIAPQQDLLTLYEALGDSGPFWNVATVEAYHKALSQWRNDSAHDPLTGARLIRKLLICYTRGGVCLKTQSLQAEFERLSKEAHQLAEAAGDEYEQRRLHVADLFANRFIRVENAETKRQMGLEAAEYFQHIGDWSAYSEALDSYASISGVIGANMDMLAASQRRLLVPDLSASERRDALIMIVKAYISLNDVEGCIKVIEQELAQGRAHSLGDSLSCAMYAAYLGGRWSKVKEFAAPLLQAWERLQSDDPCGGLDGYLALFHIARAQEDEAAMDVATAILKQIYPDESQPERVLLEALFADDPHRLQQHAHDLFDICLWEMLLLYNEHGIPLPPLSLPEKDSHMLRGNDPYWILALNRALADGDIIKLEQAIEKAEASQRIVHAARMRIILAQLSGDSTHLDRARLVLEQLGDRRSLCKLEEVCAALANC</sequence>
<dbReference type="GO" id="GO:0005524">
    <property type="term" value="F:ATP binding"/>
    <property type="evidence" value="ECO:0007669"/>
    <property type="project" value="UniProtKB-KW"/>
</dbReference>
<dbReference type="CDD" id="cd07302">
    <property type="entry name" value="CHD"/>
    <property type="match status" value="1"/>
</dbReference>
<dbReference type="GO" id="GO:0005737">
    <property type="term" value="C:cytoplasm"/>
    <property type="evidence" value="ECO:0007669"/>
    <property type="project" value="TreeGrafter"/>
</dbReference>
<dbReference type="SMART" id="SM00044">
    <property type="entry name" value="CYCc"/>
    <property type="match status" value="1"/>
</dbReference>
<dbReference type="KEGG" id="kbs:EPA93_01450"/>
<dbReference type="SUPFAM" id="SSF52540">
    <property type="entry name" value="P-loop containing nucleoside triphosphate hydrolases"/>
    <property type="match status" value="1"/>
</dbReference>
<evidence type="ECO:0000256" key="1">
    <source>
        <dbReference type="ARBA" id="ARBA00022741"/>
    </source>
</evidence>
<reference evidence="4 5" key="1">
    <citation type="submission" date="2019-01" db="EMBL/GenBank/DDBJ databases">
        <title>Ktedonosporobacter rubrisoli SCAWS-G2.</title>
        <authorList>
            <person name="Huang Y."/>
            <person name="Yan B."/>
        </authorList>
    </citation>
    <scope>NUCLEOTIDE SEQUENCE [LARGE SCALE GENOMIC DNA]</scope>
    <source>
        <strain evidence="4 5">SCAWS-G2</strain>
    </source>
</reference>
<accession>A0A4P6JI46</accession>
<dbReference type="PROSITE" id="PS50125">
    <property type="entry name" value="GUANYLATE_CYCLASE_2"/>
    <property type="match status" value="1"/>
</dbReference>
<dbReference type="EMBL" id="CP035758">
    <property type="protein sequence ID" value="QBD74725.1"/>
    <property type="molecule type" value="Genomic_DNA"/>
</dbReference>
<organism evidence="4 5">
    <name type="scientific">Ktedonosporobacter rubrisoli</name>
    <dbReference type="NCBI Taxonomy" id="2509675"/>
    <lineage>
        <taxon>Bacteria</taxon>
        <taxon>Bacillati</taxon>
        <taxon>Chloroflexota</taxon>
        <taxon>Ktedonobacteria</taxon>
        <taxon>Ktedonobacterales</taxon>
        <taxon>Ktedonosporobacteraceae</taxon>
        <taxon>Ktedonosporobacter</taxon>
    </lineage>
</organism>